<name>A0A2N4UJ79_9BURK</name>
<evidence type="ECO:0000313" key="3">
    <source>
        <dbReference type="Proteomes" id="UP000234328"/>
    </source>
</evidence>
<sequence>MAADTPDAGAKKFSSKASAPARGNDCKWNRSSCIHEGAYEAKERDYAEEEAKRLNRIALETFRRNAGR</sequence>
<keyword evidence="3" id="KW-1185">Reference proteome</keyword>
<feature type="region of interest" description="Disordered" evidence="1">
    <location>
        <begin position="1"/>
        <end position="25"/>
    </location>
</feature>
<evidence type="ECO:0000256" key="1">
    <source>
        <dbReference type="SAM" id="MobiDB-lite"/>
    </source>
</evidence>
<evidence type="ECO:0000313" key="2">
    <source>
        <dbReference type="EMBL" id="PLC55073.1"/>
    </source>
</evidence>
<dbReference type="OrthoDB" id="8665323at2"/>
<gene>
    <name evidence="2" type="ORF">CR155_05090</name>
</gene>
<dbReference type="EMBL" id="PDNV01000003">
    <property type="protein sequence ID" value="PLC55073.1"/>
    <property type="molecule type" value="Genomic_DNA"/>
</dbReference>
<proteinExistence type="predicted"/>
<comment type="caution">
    <text evidence="2">The sequence shown here is derived from an EMBL/GenBank/DDBJ whole genome shotgun (WGS) entry which is preliminary data.</text>
</comment>
<dbReference type="Proteomes" id="UP000234328">
    <property type="component" value="Unassembled WGS sequence"/>
</dbReference>
<organism evidence="2 3">
    <name type="scientific">Pollutimonas nitritireducens</name>
    <dbReference type="NCBI Taxonomy" id="2045209"/>
    <lineage>
        <taxon>Bacteria</taxon>
        <taxon>Pseudomonadati</taxon>
        <taxon>Pseudomonadota</taxon>
        <taxon>Betaproteobacteria</taxon>
        <taxon>Burkholderiales</taxon>
        <taxon>Alcaligenaceae</taxon>
        <taxon>Pollutimonas</taxon>
    </lineage>
</organism>
<feature type="compositionally biased region" description="Low complexity" evidence="1">
    <location>
        <begin position="11"/>
        <end position="21"/>
    </location>
</feature>
<protein>
    <submittedName>
        <fullName evidence="2">Uncharacterized protein</fullName>
    </submittedName>
</protein>
<dbReference type="AlphaFoldDB" id="A0A2N4UJ79"/>
<reference evidence="2 3" key="1">
    <citation type="submission" date="2017-10" db="EMBL/GenBank/DDBJ databases">
        <title>Two draft genome sequences of Pusillimonas sp. strains isolated from a nitrate- and radionuclide-contaminated groundwater in Russia.</title>
        <authorList>
            <person name="Grouzdev D.S."/>
            <person name="Tourova T.P."/>
            <person name="Goeva M.A."/>
            <person name="Babich T.L."/>
            <person name="Sokolova D.S."/>
            <person name="Abdullin R."/>
            <person name="Poltaraus A.B."/>
            <person name="Toshchakov S.V."/>
            <person name="Nazina T.N."/>
        </authorList>
    </citation>
    <scope>NUCLEOTIDE SEQUENCE [LARGE SCALE GENOMIC DNA]</scope>
    <source>
        <strain evidence="2 3">JR1/69-2-13</strain>
    </source>
</reference>
<accession>A0A2N4UJ79</accession>